<keyword evidence="1" id="KW-0808">Transferase</keyword>
<keyword evidence="2" id="KW-1185">Reference proteome</keyword>
<dbReference type="OrthoDB" id="9177936at2"/>
<dbReference type="KEGG" id="palh:B1H58_08100"/>
<evidence type="ECO:0000313" key="2">
    <source>
        <dbReference type="Proteomes" id="UP000192900"/>
    </source>
</evidence>
<protein>
    <submittedName>
        <fullName evidence="1">Sugar glycosyltransferase</fullName>
    </submittedName>
</protein>
<reference evidence="1 2" key="1">
    <citation type="submission" date="2017-02" db="EMBL/GenBank/DDBJ databases">
        <title>Complete genome sequence of the drought resistance-promoting endophyte Pantoea alhagi LTYR-11Z.</title>
        <authorList>
            <person name="Zhang L."/>
        </authorList>
    </citation>
    <scope>NUCLEOTIDE SEQUENCE [LARGE SCALE GENOMIC DNA]</scope>
    <source>
        <strain evidence="1 2">LTYR-11Z</strain>
    </source>
</reference>
<sequence length="301" mass="34888">MGTFFKQIYRYTHPRRYRHNENLWPYIKISRAEQGHIDSLRYRGQPVPLYNLSLLRDERPEKLLIVATGPSVNHTDFSVLQQLPAMGLNGAWFKHQEIDFHYYVIVDMTFLDRHMDMVKEVVSQSELIFFTTMHGILKIIDAISLAQIKCRLALIEDACFKIMQPRIFPEEIPDQYKEMDAVHLDARHRHIAFSQDIRTGIFDAGTVAFWSLQIAGFMQPKKIIFAGLDMNNFNNPRFYETKQTMLPSFLEEKFTSIILPAFQHASSILSKKGIPVYNLSATSAIPDNIFHKVSPDDFVSS</sequence>
<name>A0A1W6B4H1_9GAMM</name>
<accession>A0A1W6B4H1</accession>
<proteinExistence type="predicted"/>
<dbReference type="RefSeq" id="WP_085069310.1">
    <property type="nucleotide sequence ID" value="NZ_CP019706.1"/>
</dbReference>
<dbReference type="AlphaFoldDB" id="A0A1W6B4H1"/>
<dbReference type="STRING" id="1891675.B1H58_08100"/>
<dbReference type="GO" id="GO:0016740">
    <property type="term" value="F:transferase activity"/>
    <property type="evidence" value="ECO:0007669"/>
    <property type="project" value="UniProtKB-KW"/>
</dbReference>
<organism evidence="1 2">
    <name type="scientific">Pantoea alhagi</name>
    <dbReference type="NCBI Taxonomy" id="1891675"/>
    <lineage>
        <taxon>Bacteria</taxon>
        <taxon>Pseudomonadati</taxon>
        <taxon>Pseudomonadota</taxon>
        <taxon>Gammaproteobacteria</taxon>
        <taxon>Enterobacterales</taxon>
        <taxon>Erwiniaceae</taxon>
        <taxon>Pantoea</taxon>
    </lineage>
</organism>
<dbReference type="EMBL" id="CP019706">
    <property type="protein sequence ID" value="ARJ41992.1"/>
    <property type="molecule type" value="Genomic_DNA"/>
</dbReference>
<evidence type="ECO:0000313" key="1">
    <source>
        <dbReference type="EMBL" id="ARJ41992.1"/>
    </source>
</evidence>
<gene>
    <name evidence="1" type="ORF">B1H58_08100</name>
</gene>
<dbReference type="Gene3D" id="3.90.1480.10">
    <property type="entry name" value="Alpha-2,3-sialyltransferase"/>
    <property type="match status" value="1"/>
</dbReference>
<dbReference type="Proteomes" id="UP000192900">
    <property type="component" value="Chromosome"/>
</dbReference>